<name>A1RQP3_PYRIL</name>
<dbReference type="HOGENOM" id="CLU_1192659_0_0_2"/>
<dbReference type="eggNOG" id="arCOG07436">
    <property type="taxonomic scope" value="Archaea"/>
</dbReference>
<dbReference type="EMBL" id="CP000504">
    <property type="protein sequence ID" value="ABL87275.1"/>
    <property type="molecule type" value="Genomic_DNA"/>
</dbReference>
<reference evidence="2" key="1">
    <citation type="submission" date="2006-12" db="EMBL/GenBank/DDBJ databases">
        <title>Complete sequence of Pyrobaculum islandicum DSM 4184.</title>
        <authorList>
            <person name="Copeland A."/>
            <person name="Lucas S."/>
            <person name="Lapidus A."/>
            <person name="Barry K."/>
            <person name="Detter J.C."/>
            <person name="Glavina del Rio T."/>
            <person name="Dalin E."/>
            <person name="Tice H."/>
            <person name="Pitluck S."/>
            <person name="Meincke L."/>
            <person name="Brettin T."/>
            <person name="Bruce D."/>
            <person name="Han C."/>
            <person name="Tapia R."/>
            <person name="Gilna P."/>
            <person name="Schmutz J."/>
            <person name="Larimer F."/>
            <person name="Land M."/>
            <person name="Hauser L."/>
            <person name="Kyrpides N."/>
            <person name="Mikhailova N."/>
            <person name="Cozen A.E."/>
            <person name="Fitz-Gibbon S.T."/>
            <person name="House C.H."/>
            <person name="Saltikov C."/>
            <person name="Lowe T."/>
            <person name="Richardson P."/>
        </authorList>
    </citation>
    <scope>NUCLEOTIDE SEQUENCE [LARGE SCALE GENOMIC DNA]</scope>
    <source>
        <strain evidence="2">DSM 4184</strain>
    </source>
</reference>
<dbReference type="GeneID" id="4616981"/>
<gene>
    <name evidence="2" type="ordered locus">Pisl_0092</name>
</gene>
<feature type="transmembrane region" description="Helical" evidence="1">
    <location>
        <begin position="46"/>
        <end position="65"/>
    </location>
</feature>
<dbReference type="RefSeq" id="WP_011761852.1">
    <property type="nucleotide sequence ID" value="NC_008701.1"/>
</dbReference>
<dbReference type="Proteomes" id="UP000002595">
    <property type="component" value="Chromosome"/>
</dbReference>
<keyword evidence="3" id="KW-1185">Reference proteome</keyword>
<evidence type="ECO:0000313" key="3">
    <source>
        <dbReference type="Proteomes" id="UP000002595"/>
    </source>
</evidence>
<evidence type="ECO:0000256" key="1">
    <source>
        <dbReference type="SAM" id="Phobius"/>
    </source>
</evidence>
<keyword evidence="1" id="KW-0812">Transmembrane</keyword>
<proteinExistence type="predicted"/>
<dbReference type="KEGG" id="pis:Pisl_0092"/>
<dbReference type="AlphaFoldDB" id="A1RQP3"/>
<sequence length="204" mass="21549">MDWGRIALWFYARFFAGALSTASREGAYANIVLFPVLIFAGEDPLAVLLGFAIAAAVAIALNLAASRRAIQGPIFRVGSLTALAGVVAGFLTFLLLPLPILKYLVAAAMFATGGKLLADAAWGKREFYLKHPAARAVLNFVVGVLDVFIGTAASFALARAFVRELEALLPAARVGEAALSVELKHRVAVGASWRGWGYSLANVS</sequence>
<accession>A1RQP3</accession>
<keyword evidence="1" id="KW-1133">Transmembrane helix</keyword>
<feature type="transmembrane region" description="Helical" evidence="1">
    <location>
        <begin position="134"/>
        <end position="158"/>
    </location>
</feature>
<keyword evidence="1" id="KW-0472">Membrane</keyword>
<protein>
    <submittedName>
        <fullName evidence="2">Uncharacterized protein</fullName>
    </submittedName>
</protein>
<organism evidence="2 3">
    <name type="scientific">Pyrobaculum islandicum (strain DSM 4184 / JCM 9189 / GEO3)</name>
    <dbReference type="NCBI Taxonomy" id="384616"/>
    <lineage>
        <taxon>Archaea</taxon>
        <taxon>Thermoproteota</taxon>
        <taxon>Thermoprotei</taxon>
        <taxon>Thermoproteales</taxon>
        <taxon>Thermoproteaceae</taxon>
        <taxon>Pyrobaculum</taxon>
    </lineage>
</organism>
<feature type="transmembrane region" description="Helical" evidence="1">
    <location>
        <begin position="77"/>
        <end position="97"/>
    </location>
</feature>
<evidence type="ECO:0000313" key="2">
    <source>
        <dbReference type="EMBL" id="ABL87275.1"/>
    </source>
</evidence>